<evidence type="ECO:0000313" key="4">
    <source>
        <dbReference type="EMBL" id="MBB6670459.1"/>
    </source>
</evidence>
<feature type="chain" id="PRO_5031558463" evidence="2">
    <location>
        <begin position="25"/>
        <end position="1469"/>
    </location>
</feature>
<gene>
    <name evidence="4" type="ORF">H7C19_07135</name>
</gene>
<reference evidence="4 5" key="1">
    <citation type="submission" date="2020-08" db="EMBL/GenBank/DDBJ databases">
        <title>Cohnella phylogeny.</title>
        <authorList>
            <person name="Dunlap C."/>
        </authorList>
    </citation>
    <scope>NUCLEOTIDE SEQUENCE [LARGE SCALE GENOMIC DNA]</scope>
    <source>
        <strain evidence="4 5">DSM 28246</strain>
    </source>
</reference>
<dbReference type="Gene3D" id="2.160.20.110">
    <property type="match status" value="3"/>
</dbReference>
<evidence type="ECO:0000259" key="3">
    <source>
        <dbReference type="PROSITE" id="PS51272"/>
    </source>
</evidence>
<dbReference type="InterPro" id="IPR051465">
    <property type="entry name" value="Cell_Envelope_Struct_Comp"/>
</dbReference>
<feature type="region of interest" description="Disordered" evidence="1">
    <location>
        <begin position="1122"/>
        <end position="1152"/>
    </location>
</feature>
<dbReference type="InterPro" id="IPR001119">
    <property type="entry name" value="SLH_dom"/>
</dbReference>
<evidence type="ECO:0000313" key="5">
    <source>
        <dbReference type="Proteomes" id="UP000547209"/>
    </source>
</evidence>
<sequence>MRRSFSLFMALFLAIGVIPIHAFADSGAAMPGDGSAGNPYRITTLAQLNAVRDDLDASYRLEADIDASDTAGWNAGEGFEPIGNFDQRFKGDFDGNGHLITGLAINSPESDFIGLFGYLDGGKVHHVGLENVDIKGKQHVGGIAGYSANGEIANAYTTGRLNGGTNFVGGIAGTNDDGMISNVYSAADVSGQAYVGGLTGFNENANAIIVNAYAVGRVSGGSQVGGVAGWNLLGAAIMNVYASGRVSGNQSTGGLVGLNENAGAVIGGYWDMEATGVPIGAGALRAGGIFSAIGLGTAGALRMSSYAGFDFGGTWFMVDGATRPFLRSEWSAEIRNPHQLQLIAMNMSANYTLARDIDFGAAFTDDSASDMWATRAAADGSIAGAGFAPLGRDYTWSYTGLFDGQDRIIRNLTINRQGAEPVGLFGMVGSGGVVRSVGLEGGSVTGNNHAGALVGYNNTGTVETSYATTAVRGNQYVGGLVGTNGNNSAIRKSHASGDVTGHNYVGGLVGYNTRLAGGGLVSESYAEGSVTGIPIGNSDSEGVGGLVGLNDAGTIEKSYATGSVAGQIHVGGLVGTQGFYSVVDQSYATGNVAGSEKVGGLAGMQYGQISRSYASGRVTGTDFVGGLAGRIEQQAKISNAYAVGPVEGRYDVGGLVGRNVGSIDHSYAAGSVKGSGDVGGLVGRLNFGTESASYYDRETTGQSGNGKGEARTTAEMKRRDTFGSWDFAQIWTLQAGKAYPVLRDIAANLALDAAPPTVESAQVDVAQPDRLVVTFDEEVTAPDASGVAIGADGTPMAIASIGGSGTKTLTFVVGVPFEQSQAVALSYDGSRGTITDLANNALRSFEDLPVAFADRTPPRILITMTTADGSVYEDGAWTNQQVTVNVSASDKSGVGSVTYSLGGEATWSPYTADIVLREDGVYAIAIKAIDTANNEAIERRTVKIGTSGLTLTPKLTKADGSAYASGEWTNASVTVSVYAAAGTSDIASLSYTLDGGAATAYESETPIGIAEEGAHTIAFLAADKAGNTISLERTVKIDKTPPSVAFSPNGSEAEAASASPTATAADSLSGIDTASLQFAWTNEPSPPSAGWATFANGSSLAKSGADGDWYLQIRARDQAGNERIATSQRYRLTTQTENGSGSSGGSGSGSPVLPDNTYLVGADGLTIPFDGGQLVFPAGAMKQPFYVTVQPIAHPEDLTPSGGERLVSRAFRFTKDAAGTFDKAVIVSLKFSTDTIRKDEAEVLLCWFNEATKEWVALDHLAVDWEKGIVSGTTDRFTDFAVIARPMKKEEPGVRFTDLQGHWAEAAIEKFAAIGAVNGYADGTFKPDRSIARAEFAAMLVRALGLADQGDKVFADTAGHWARQAVSTAYANGIVQGLGEDTFEPDKRITREQMAVMTMNALNAAHAQTDPAFADQDRISAWARQAVADAIENGMIEGYPDNTMRPQAHATRAEAVTVIWRALEKQEKQ</sequence>
<dbReference type="Gene3D" id="2.60.220.30">
    <property type="match status" value="1"/>
</dbReference>
<dbReference type="Proteomes" id="UP000547209">
    <property type="component" value="Unassembled WGS sequence"/>
</dbReference>
<feature type="region of interest" description="Disordered" evidence="1">
    <location>
        <begin position="1040"/>
        <end position="1061"/>
    </location>
</feature>
<dbReference type="PANTHER" id="PTHR43308:SF5">
    <property type="entry name" value="S-LAYER PROTEIN _ PEPTIDOGLYCAN ENDO-BETA-N-ACETYLGLUCOSAMINIDASE"/>
    <property type="match status" value="1"/>
</dbReference>
<comment type="caution">
    <text evidence="4">The sequence shown here is derived from an EMBL/GenBank/DDBJ whole genome shotgun (WGS) entry which is preliminary data.</text>
</comment>
<dbReference type="NCBIfam" id="NF047446">
    <property type="entry name" value="barrel_OmpL47"/>
    <property type="match status" value="1"/>
</dbReference>
<evidence type="ECO:0000256" key="2">
    <source>
        <dbReference type="SAM" id="SignalP"/>
    </source>
</evidence>
<evidence type="ECO:0000256" key="1">
    <source>
        <dbReference type="SAM" id="MobiDB-lite"/>
    </source>
</evidence>
<dbReference type="InterPro" id="IPR011493">
    <property type="entry name" value="GLUG"/>
</dbReference>
<feature type="compositionally biased region" description="Polar residues" evidence="1">
    <location>
        <begin position="1124"/>
        <end position="1138"/>
    </location>
</feature>
<dbReference type="InterPro" id="IPR058094">
    <property type="entry name" value="Ig-like_OmpL47-like"/>
</dbReference>
<feature type="compositionally biased region" description="Low complexity" evidence="1">
    <location>
        <begin position="1051"/>
        <end position="1061"/>
    </location>
</feature>
<dbReference type="EMBL" id="JACJVP010000007">
    <property type="protein sequence ID" value="MBB6670459.1"/>
    <property type="molecule type" value="Genomic_DNA"/>
</dbReference>
<feature type="domain" description="SLH" evidence="3">
    <location>
        <begin position="1291"/>
        <end position="1354"/>
    </location>
</feature>
<feature type="domain" description="SLH" evidence="3">
    <location>
        <begin position="1410"/>
        <end position="1469"/>
    </location>
</feature>
<protein>
    <submittedName>
        <fullName evidence="4">S-layer homology domain-containing protein</fullName>
    </submittedName>
</protein>
<keyword evidence="2" id="KW-0732">Signal</keyword>
<keyword evidence="5" id="KW-1185">Reference proteome</keyword>
<dbReference type="Pfam" id="PF00395">
    <property type="entry name" value="SLH"/>
    <property type="match status" value="3"/>
</dbReference>
<organism evidence="4 5">
    <name type="scientific">Cohnella nanjingensis</name>
    <dbReference type="NCBI Taxonomy" id="1387779"/>
    <lineage>
        <taxon>Bacteria</taxon>
        <taxon>Bacillati</taxon>
        <taxon>Bacillota</taxon>
        <taxon>Bacilli</taxon>
        <taxon>Bacillales</taxon>
        <taxon>Paenibacillaceae</taxon>
        <taxon>Cohnella</taxon>
    </lineage>
</organism>
<dbReference type="PANTHER" id="PTHR43308">
    <property type="entry name" value="OUTER MEMBRANE PROTEIN ALPHA-RELATED"/>
    <property type="match status" value="1"/>
</dbReference>
<name>A0A7X0RQK8_9BACL</name>
<feature type="domain" description="SLH" evidence="3">
    <location>
        <begin position="1355"/>
        <end position="1409"/>
    </location>
</feature>
<dbReference type="PROSITE" id="PS51272">
    <property type="entry name" value="SLH"/>
    <property type="match status" value="3"/>
</dbReference>
<accession>A0A7X0RQK8</accession>
<dbReference type="Pfam" id="PF07581">
    <property type="entry name" value="Glug"/>
    <property type="match status" value="4"/>
</dbReference>
<feature type="signal peptide" evidence="2">
    <location>
        <begin position="1"/>
        <end position="24"/>
    </location>
</feature>
<proteinExistence type="predicted"/>